<feature type="coiled-coil region" evidence="1">
    <location>
        <begin position="31"/>
        <end position="61"/>
    </location>
</feature>
<dbReference type="AlphaFoldDB" id="A0A5S9F561"/>
<accession>A0A5S9F561</accession>
<keyword evidence="1" id="KW-0175">Coiled coil</keyword>
<dbReference type="KEGG" id="uam:UABAM_03303"/>
<evidence type="ECO:0000256" key="2">
    <source>
        <dbReference type="SAM" id="Phobius"/>
    </source>
</evidence>
<keyword evidence="2" id="KW-1133">Transmembrane helix</keyword>
<dbReference type="InterPro" id="IPR045584">
    <property type="entry name" value="Pilin-like"/>
</dbReference>
<evidence type="ECO:0000256" key="1">
    <source>
        <dbReference type="SAM" id="Coils"/>
    </source>
</evidence>
<feature type="transmembrane region" description="Helical" evidence="2">
    <location>
        <begin position="73"/>
        <end position="94"/>
    </location>
</feature>
<evidence type="ECO:0000313" key="4">
    <source>
        <dbReference type="EMBL" id="BBM84942.1"/>
    </source>
</evidence>
<evidence type="ECO:0000259" key="3">
    <source>
        <dbReference type="Pfam" id="PF08334"/>
    </source>
</evidence>
<dbReference type="InterPro" id="IPR013545">
    <property type="entry name" value="T2SS_protein-GspG_C"/>
</dbReference>
<gene>
    <name evidence="4" type="ORF">UABAM_03303</name>
</gene>
<keyword evidence="5" id="KW-1185">Reference proteome</keyword>
<reference evidence="4 5" key="1">
    <citation type="submission" date="2019-08" db="EMBL/GenBank/DDBJ databases">
        <title>Complete genome sequence of Candidatus Uab amorphum.</title>
        <authorList>
            <person name="Shiratori T."/>
            <person name="Suzuki S."/>
            <person name="Kakizawa Y."/>
            <person name="Ishida K."/>
        </authorList>
    </citation>
    <scope>NUCLEOTIDE SEQUENCE [LARGE SCALE GENOMIC DNA]</scope>
    <source>
        <strain evidence="4 5">SRT547</strain>
    </source>
</reference>
<organism evidence="4 5">
    <name type="scientific">Uabimicrobium amorphum</name>
    <dbReference type="NCBI Taxonomy" id="2596890"/>
    <lineage>
        <taxon>Bacteria</taxon>
        <taxon>Pseudomonadati</taxon>
        <taxon>Planctomycetota</taxon>
        <taxon>Candidatus Uabimicrobiia</taxon>
        <taxon>Candidatus Uabimicrobiales</taxon>
        <taxon>Candidatus Uabimicrobiaceae</taxon>
        <taxon>Candidatus Uabimicrobium</taxon>
    </lineage>
</organism>
<evidence type="ECO:0000313" key="5">
    <source>
        <dbReference type="Proteomes" id="UP000326354"/>
    </source>
</evidence>
<protein>
    <recommendedName>
        <fullName evidence="3">Type II secretion system protein GspG C-terminal domain-containing protein</fullName>
    </recommendedName>
</protein>
<dbReference type="Proteomes" id="UP000326354">
    <property type="component" value="Chromosome"/>
</dbReference>
<dbReference type="RefSeq" id="WP_173013359.1">
    <property type="nucleotide sequence ID" value="NZ_AP019860.1"/>
</dbReference>
<feature type="domain" description="Type II secretion system protein GspG C-terminal" evidence="3">
    <location>
        <begin position="96"/>
        <end position="200"/>
    </location>
</feature>
<keyword evidence="2" id="KW-0812">Transmembrane</keyword>
<dbReference type="Pfam" id="PF08334">
    <property type="entry name" value="T2SSG"/>
    <property type="match status" value="1"/>
</dbReference>
<sequence>MKCEDIDLYKYSCRELPEDELQKIAEHLDVCDDCRSKHRNLQNELRELQNWEQENIDVSTDTILRKAQRRIRWVRYVGWGIILVVFVSLVFIGLDIARYRHENVLLSELEKAIIQYRLHKGEFPTSGDKLAFVLQDVADSKHYLQVWKGRIDGEGNLRDYWGNTIRYRFPAKYNRKLFDIYSCGKDGEDDLGLDDDIKNWHPLYEKVK</sequence>
<name>A0A5S9F561_UABAM</name>
<dbReference type="SUPFAM" id="SSF54523">
    <property type="entry name" value="Pili subunits"/>
    <property type="match status" value="1"/>
</dbReference>
<keyword evidence="2" id="KW-0472">Membrane</keyword>
<proteinExistence type="predicted"/>
<dbReference type="EMBL" id="AP019860">
    <property type="protein sequence ID" value="BBM84942.1"/>
    <property type="molecule type" value="Genomic_DNA"/>
</dbReference>
<dbReference type="Gene3D" id="3.30.700.10">
    <property type="entry name" value="Glycoprotein, Type 4 Pilin"/>
    <property type="match status" value="1"/>
</dbReference>